<dbReference type="AlphaFoldDB" id="A0AAV1K4D3"/>
<proteinExistence type="predicted"/>
<reference evidence="1 2" key="1">
    <citation type="submission" date="2023-11" db="EMBL/GenBank/DDBJ databases">
        <authorList>
            <person name="Okamura Y."/>
        </authorList>
    </citation>
    <scope>NUCLEOTIDE SEQUENCE [LARGE SCALE GENOMIC DNA]</scope>
</reference>
<name>A0AAV1K4D3_9NEOP</name>
<comment type="caution">
    <text evidence="1">The sequence shown here is derived from an EMBL/GenBank/DDBJ whole genome shotgun (WGS) entry which is preliminary data.</text>
</comment>
<keyword evidence="2" id="KW-1185">Reference proteome</keyword>
<evidence type="ECO:0000313" key="2">
    <source>
        <dbReference type="Proteomes" id="UP001497472"/>
    </source>
</evidence>
<protein>
    <recommendedName>
        <fullName evidence="3">Circumsporozoite protein</fullName>
    </recommendedName>
</protein>
<dbReference type="EMBL" id="CAVLEF010000281">
    <property type="protein sequence ID" value="CAK1556026.1"/>
    <property type="molecule type" value="Genomic_DNA"/>
</dbReference>
<evidence type="ECO:0008006" key="3">
    <source>
        <dbReference type="Google" id="ProtNLM"/>
    </source>
</evidence>
<organism evidence="1 2">
    <name type="scientific">Leptosia nina</name>
    <dbReference type="NCBI Taxonomy" id="320188"/>
    <lineage>
        <taxon>Eukaryota</taxon>
        <taxon>Metazoa</taxon>
        <taxon>Ecdysozoa</taxon>
        <taxon>Arthropoda</taxon>
        <taxon>Hexapoda</taxon>
        <taxon>Insecta</taxon>
        <taxon>Pterygota</taxon>
        <taxon>Neoptera</taxon>
        <taxon>Endopterygota</taxon>
        <taxon>Lepidoptera</taxon>
        <taxon>Glossata</taxon>
        <taxon>Ditrysia</taxon>
        <taxon>Papilionoidea</taxon>
        <taxon>Pieridae</taxon>
        <taxon>Pierinae</taxon>
        <taxon>Leptosia</taxon>
    </lineage>
</organism>
<accession>A0AAV1K4D3</accession>
<evidence type="ECO:0000313" key="1">
    <source>
        <dbReference type="EMBL" id="CAK1556026.1"/>
    </source>
</evidence>
<dbReference type="Proteomes" id="UP001497472">
    <property type="component" value="Unassembled WGS sequence"/>
</dbReference>
<sequence length="77" mass="7810">MGFYFFIADDVGQSQAASSDADAGTDDIEYASRAVARAVARKNGARAHAGVEDATTGDVAQGREGLKFADAAIGGTV</sequence>
<gene>
    <name evidence="1" type="ORF">LNINA_LOCUS14801</name>
</gene>